<name>A0A5C8PML7_9HYPH</name>
<dbReference type="Gene3D" id="1.10.150.130">
    <property type="match status" value="1"/>
</dbReference>
<keyword evidence="3 5" id="KW-0238">DNA-binding</keyword>
<evidence type="ECO:0000256" key="4">
    <source>
        <dbReference type="ARBA" id="ARBA00023172"/>
    </source>
</evidence>
<dbReference type="InterPro" id="IPR011010">
    <property type="entry name" value="DNA_brk_join_enz"/>
</dbReference>
<dbReference type="RefSeq" id="WP_147847441.1">
    <property type="nucleotide sequence ID" value="NZ_VDUZ01000013.1"/>
</dbReference>
<feature type="compositionally biased region" description="Basic and acidic residues" evidence="6">
    <location>
        <begin position="326"/>
        <end position="337"/>
    </location>
</feature>
<dbReference type="GO" id="GO:0015074">
    <property type="term" value="P:DNA integration"/>
    <property type="evidence" value="ECO:0007669"/>
    <property type="project" value="UniProtKB-KW"/>
</dbReference>
<evidence type="ECO:0000256" key="5">
    <source>
        <dbReference type="PROSITE-ProRule" id="PRU01248"/>
    </source>
</evidence>
<dbReference type="InterPro" id="IPR002104">
    <property type="entry name" value="Integrase_catalytic"/>
</dbReference>
<accession>A0A5C8PML7</accession>
<dbReference type="PROSITE" id="PS51898">
    <property type="entry name" value="TYR_RECOMBINASE"/>
    <property type="match status" value="1"/>
</dbReference>
<dbReference type="Proteomes" id="UP000321638">
    <property type="component" value="Unassembled WGS sequence"/>
</dbReference>
<proteinExistence type="inferred from homology"/>
<evidence type="ECO:0000313" key="10">
    <source>
        <dbReference type="Proteomes" id="UP000321638"/>
    </source>
</evidence>
<dbReference type="InterPro" id="IPR013762">
    <property type="entry name" value="Integrase-like_cat_sf"/>
</dbReference>
<dbReference type="PANTHER" id="PTHR30349">
    <property type="entry name" value="PHAGE INTEGRASE-RELATED"/>
    <property type="match status" value="1"/>
</dbReference>
<evidence type="ECO:0000256" key="6">
    <source>
        <dbReference type="SAM" id="MobiDB-lite"/>
    </source>
</evidence>
<dbReference type="PROSITE" id="PS51900">
    <property type="entry name" value="CB"/>
    <property type="match status" value="1"/>
</dbReference>
<evidence type="ECO:0000259" key="7">
    <source>
        <dbReference type="PROSITE" id="PS51898"/>
    </source>
</evidence>
<dbReference type="InterPro" id="IPR050090">
    <property type="entry name" value="Tyrosine_recombinase_XerCD"/>
</dbReference>
<evidence type="ECO:0000256" key="3">
    <source>
        <dbReference type="ARBA" id="ARBA00023125"/>
    </source>
</evidence>
<feature type="region of interest" description="Disordered" evidence="6">
    <location>
        <begin position="171"/>
        <end position="197"/>
    </location>
</feature>
<dbReference type="CDD" id="cd00796">
    <property type="entry name" value="INT_Rci_Hp1_C"/>
    <property type="match status" value="1"/>
</dbReference>
<keyword evidence="2" id="KW-0229">DNA integration</keyword>
<sequence length="462" mass="51450">MARTIKDASLDSRAARERLKPRGKPYYRAIEPGLHLGYRKAKGRRGQQVAGAWVVRRYAGQQAYTVERIGVADDFANADGAAVLSFKQAQDEARRRHTEAAKATQTPAGPLTVRAAVEEYLAFLEDNRKSARDTRYKAEAFILPALGDTEIAALTTKAIRKWHRDLAKASARLRTKPGQDQRHRAADDSDEAKRRRRSTANRVLTVLKAALNHQFKEGHVTSDVEWRRVKPFESVDAARVRYLSLAESQRLINAAAPDFRSLITAALLSGARYGELGRLLVEDFNPDSETLLIRESKSGKARHIELTAEGAAFFKRTAMVRAAELAKREAEQADRRGHNQGPPLDDDDPVLLFAHADGTAWRTAHQARPMRAACKAAKITPRISFHGLRHTWASHAVMNGVPLLVVAKNLGHSDTRMVEKHYGHLAPSYIRDAIRKGAPRFGLKVDRKVRDIADGRSPQEVS</sequence>
<evidence type="ECO:0000256" key="1">
    <source>
        <dbReference type="ARBA" id="ARBA00008857"/>
    </source>
</evidence>
<dbReference type="Pfam" id="PF00589">
    <property type="entry name" value="Phage_integrase"/>
    <property type="match status" value="1"/>
</dbReference>
<dbReference type="OrthoDB" id="9814722at2"/>
<feature type="compositionally biased region" description="Basic and acidic residues" evidence="6">
    <location>
        <begin position="177"/>
        <end position="193"/>
    </location>
</feature>
<comment type="similarity">
    <text evidence="1">Belongs to the 'phage' integrase family.</text>
</comment>
<dbReference type="GO" id="GO:0006310">
    <property type="term" value="P:DNA recombination"/>
    <property type="evidence" value="ECO:0007669"/>
    <property type="project" value="UniProtKB-KW"/>
</dbReference>
<dbReference type="GO" id="GO:0003677">
    <property type="term" value="F:DNA binding"/>
    <property type="evidence" value="ECO:0007669"/>
    <property type="project" value="UniProtKB-UniRule"/>
</dbReference>
<dbReference type="PANTHER" id="PTHR30349:SF64">
    <property type="entry name" value="PROPHAGE INTEGRASE INTD-RELATED"/>
    <property type="match status" value="1"/>
</dbReference>
<dbReference type="SUPFAM" id="SSF56349">
    <property type="entry name" value="DNA breaking-rejoining enzymes"/>
    <property type="match status" value="1"/>
</dbReference>
<feature type="domain" description="Core-binding (CB)" evidence="8">
    <location>
        <begin position="111"/>
        <end position="215"/>
    </location>
</feature>
<dbReference type="InterPro" id="IPR010998">
    <property type="entry name" value="Integrase_recombinase_N"/>
</dbReference>
<dbReference type="InterPro" id="IPR044068">
    <property type="entry name" value="CB"/>
</dbReference>
<keyword evidence="10" id="KW-1185">Reference proteome</keyword>
<evidence type="ECO:0000256" key="2">
    <source>
        <dbReference type="ARBA" id="ARBA00022908"/>
    </source>
</evidence>
<dbReference type="Gene3D" id="1.10.443.10">
    <property type="entry name" value="Intergrase catalytic core"/>
    <property type="match status" value="1"/>
</dbReference>
<evidence type="ECO:0000313" key="9">
    <source>
        <dbReference type="EMBL" id="TXL75638.1"/>
    </source>
</evidence>
<dbReference type="AlphaFoldDB" id="A0A5C8PML7"/>
<feature type="region of interest" description="Disordered" evidence="6">
    <location>
        <begin position="326"/>
        <end position="348"/>
    </location>
</feature>
<reference evidence="9 10" key="1">
    <citation type="submission" date="2019-06" db="EMBL/GenBank/DDBJ databases">
        <title>New taxonomy in bacterial strain CC-CFT640, isolated from vineyard.</title>
        <authorList>
            <person name="Lin S.-Y."/>
            <person name="Tsai C.-F."/>
            <person name="Young C.-C."/>
        </authorList>
    </citation>
    <scope>NUCLEOTIDE SEQUENCE [LARGE SCALE GENOMIC DNA]</scope>
    <source>
        <strain evidence="9 10">CC-CFT640</strain>
    </source>
</reference>
<organism evidence="9 10">
    <name type="scientific">Vineibacter terrae</name>
    <dbReference type="NCBI Taxonomy" id="2586908"/>
    <lineage>
        <taxon>Bacteria</taxon>
        <taxon>Pseudomonadati</taxon>
        <taxon>Pseudomonadota</taxon>
        <taxon>Alphaproteobacteria</taxon>
        <taxon>Hyphomicrobiales</taxon>
        <taxon>Vineibacter</taxon>
    </lineage>
</organism>
<protein>
    <submittedName>
        <fullName evidence="9">Site-specific integrase</fullName>
    </submittedName>
</protein>
<evidence type="ECO:0000259" key="8">
    <source>
        <dbReference type="PROSITE" id="PS51900"/>
    </source>
</evidence>
<gene>
    <name evidence="9" type="ORF">FHP25_13365</name>
</gene>
<keyword evidence="4" id="KW-0233">DNA recombination</keyword>
<feature type="domain" description="Tyr recombinase" evidence="7">
    <location>
        <begin position="238"/>
        <end position="435"/>
    </location>
</feature>
<comment type="caution">
    <text evidence="9">The sequence shown here is derived from an EMBL/GenBank/DDBJ whole genome shotgun (WGS) entry which is preliminary data.</text>
</comment>
<dbReference type="EMBL" id="VDUZ01000013">
    <property type="protein sequence ID" value="TXL75638.1"/>
    <property type="molecule type" value="Genomic_DNA"/>
</dbReference>